<proteinExistence type="predicted"/>
<dbReference type="RefSeq" id="WP_023569738.1">
    <property type="nucleotide sequence ID" value="NZ_AVBI01000002.1"/>
</dbReference>
<dbReference type="EMBL" id="VLKQ01000020">
    <property type="protein sequence ID" value="TWI08042.1"/>
    <property type="molecule type" value="Genomic_DNA"/>
</dbReference>
<dbReference type="Proteomes" id="UP000319848">
    <property type="component" value="Unassembled WGS sequence"/>
</dbReference>
<dbReference type="OrthoDB" id="1363777at2"/>
<dbReference type="AlphaFoldDB" id="V6S3Z8"/>
<accession>V6S3Z8</accession>
<protein>
    <submittedName>
        <fullName evidence="1">Uncharacterized protein</fullName>
    </submittedName>
</protein>
<evidence type="ECO:0000313" key="2">
    <source>
        <dbReference type="Proteomes" id="UP000319848"/>
    </source>
</evidence>
<gene>
    <name evidence="1" type="ORF">IP98_02907</name>
</gene>
<sequence length="178" mass="21500">MKYLISIFCLFSFIHCYSQKETQSMLDEKKEIKFFMKEFLKDFTFVPYVSETTTSISQMIECFNELESDTITFTSDELKHLKKELLNDHLKKWKTEILPNTKIISDKIINSKGKYEFIKEIKQKLYSFSHPIFFRNGKYCIIYEEYKCSMVCGGGTFYLFERTGENWEIKMRYCEWIH</sequence>
<keyword evidence="2" id="KW-1185">Reference proteome</keyword>
<name>V6S3Z8_9FLAO</name>
<comment type="caution">
    <text evidence="1">The sequence shown here is derived from an EMBL/GenBank/DDBJ whole genome shotgun (WGS) entry which is preliminary data.</text>
</comment>
<reference evidence="1 2" key="1">
    <citation type="journal article" date="2015" name="Stand. Genomic Sci.">
        <title>Genomic Encyclopedia of Bacterial and Archaeal Type Strains, Phase III: the genomes of soil and plant-associated and newly described type strains.</title>
        <authorList>
            <person name="Whitman W.B."/>
            <person name="Woyke T."/>
            <person name="Klenk H.P."/>
            <person name="Zhou Y."/>
            <person name="Lilburn T.G."/>
            <person name="Beck B.J."/>
            <person name="De Vos P."/>
            <person name="Vandamme P."/>
            <person name="Eisen J.A."/>
            <person name="Garrity G."/>
            <person name="Hugenholtz P."/>
            <person name="Kyrpides N.C."/>
        </authorList>
    </citation>
    <scope>NUCLEOTIDE SEQUENCE [LARGE SCALE GENOMIC DNA]</scope>
    <source>
        <strain evidence="1 2">CGMCC 1.7270</strain>
    </source>
</reference>
<organism evidence="1 2">
    <name type="scientific">Flavobacterium cauense R2A-7</name>
    <dbReference type="NCBI Taxonomy" id="1341154"/>
    <lineage>
        <taxon>Bacteria</taxon>
        <taxon>Pseudomonadati</taxon>
        <taxon>Bacteroidota</taxon>
        <taxon>Flavobacteriia</taxon>
        <taxon>Flavobacteriales</taxon>
        <taxon>Flavobacteriaceae</taxon>
        <taxon>Flavobacterium</taxon>
    </lineage>
</organism>
<dbReference type="STRING" id="1341154.FCR2A7T_05640"/>
<evidence type="ECO:0000313" key="1">
    <source>
        <dbReference type="EMBL" id="TWI08042.1"/>
    </source>
</evidence>